<organism evidence="2 3">
    <name type="scientific">Georgenia deserti</name>
    <dbReference type="NCBI Taxonomy" id="2093781"/>
    <lineage>
        <taxon>Bacteria</taxon>
        <taxon>Bacillati</taxon>
        <taxon>Actinomycetota</taxon>
        <taxon>Actinomycetes</taxon>
        <taxon>Micrococcales</taxon>
        <taxon>Bogoriellaceae</taxon>
        <taxon>Georgenia</taxon>
    </lineage>
</organism>
<feature type="chain" id="PRO_5046047434" evidence="1">
    <location>
        <begin position="31"/>
        <end position="433"/>
    </location>
</feature>
<proteinExistence type="predicted"/>
<keyword evidence="3" id="KW-1185">Reference proteome</keyword>
<evidence type="ECO:0000256" key="1">
    <source>
        <dbReference type="SAM" id="SignalP"/>
    </source>
</evidence>
<feature type="signal peptide" evidence="1">
    <location>
        <begin position="1"/>
        <end position="30"/>
    </location>
</feature>
<dbReference type="InterPro" id="IPR017850">
    <property type="entry name" value="Alkaline_phosphatase_core_sf"/>
</dbReference>
<dbReference type="Proteomes" id="UP001597277">
    <property type="component" value="Unassembled WGS sequence"/>
</dbReference>
<dbReference type="RefSeq" id="WP_388010131.1">
    <property type="nucleotide sequence ID" value="NZ_JBHUEE010000011.1"/>
</dbReference>
<evidence type="ECO:0000313" key="2">
    <source>
        <dbReference type="EMBL" id="MFD1719570.1"/>
    </source>
</evidence>
<comment type="caution">
    <text evidence="2">The sequence shown here is derived from an EMBL/GenBank/DDBJ whole genome shotgun (WGS) entry which is preliminary data.</text>
</comment>
<keyword evidence="1" id="KW-0732">Signal</keyword>
<evidence type="ECO:0000313" key="3">
    <source>
        <dbReference type="Proteomes" id="UP001597277"/>
    </source>
</evidence>
<dbReference type="Gene3D" id="3.40.720.10">
    <property type="entry name" value="Alkaline Phosphatase, subunit A"/>
    <property type="match status" value="1"/>
</dbReference>
<dbReference type="PROSITE" id="PS51318">
    <property type="entry name" value="TAT"/>
    <property type="match status" value="1"/>
</dbReference>
<dbReference type="InterPro" id="IPR002591">
    <property type="entry name" value="Phosphodiest/P_Trfase"/>
</dbReference>
<name>A0ABW4L8G5_9MICO</name>
<dbReference type="EMBL" id="JBHUEE010000011">
    <property type="protein sequence ID" value="MFD1719570.1"/>
    <property type="molecule type" value="Genomic_DNA"/>
</dbReference>
<gene>
    <name evidence="2" type="ORF">ACFSE6_17130</name>
</gene>
<reference evidence="3" key="1">
    <citation type="journal article" date="2019" name="Int. J. Syst. Evol. Microbiol.">
        <title>The Global Catalogue of Microorganisms (GCM) 10K type strain sequencing project: providing services to taxonomists for standard genome sequencing and annotation.</title>
        <authorList>
            <consortium name="The Broad Institute Genomics Platform"/>
            <consortium name="The Broad Institute Genome Sequencing Center for Infectious Disease"/>
            <person name="Wu L."/>
            <person name="Ma J."/>
        </authorList>
    </citation>
    <scope>NUCLEOTIDE SEQUENCE [LARGE SCALE GENOMIC DNA]</scope>
    <source>
        <strain evidence="3">JCM 17130</strain>
    </source>
</reference>
<dbReference type="SUPFAM" id="SSF53649">
    <property type="entry name" value="Alkaline phosphatase-like"/>
    <property type="match status" value="1"/>
</dbReference>
<dbReference type="PANTHER" id="PTHR10151">
    <property type="entry name" value="ECTONUCLEOTIDE PYROPHOSPHATASE/PHOSPHODIESTERASE"/>
    <property type="match status" value="1"/>
</dbReference>
<accession>A0ABW4L8G5</accession>
<protein>
    <submittedName>
        <fullName evidence="2">Alkaline phosphatase family protein</fullName>
    </submittedName>
</protein>
<dbReference type="Pfam" id="PF01663">
    <property type="entry name" value="Phosphodiest"/>
    <property type="match status" value="1"/>
</dbReference>
<sequence length="433" mass="45311">MRRRRRRVTATVATAVTLIAGAATMPSAIASPGMGERPPHRVVLFAIDGFDAEYLDGRVPLPNIEALARRGSVTTGTGVMSTVTNQSWSSVATGTYPDVTGNAAYYLDRESGVVEGQSRDIAVETLGESLTAQGRTLASAQWFILENRGVTYGNPDALYTQPGGECSQRADDAVAILSGEPVDSGGTEVTVPEVPDLLAVYCSDLDSAGHATGDDSAEIDQALTHVDEQIGRVVDATRRAGTFGRTTFVLVGDHGMTSYDHVNGPQVEAAIDDAGFEAEWVSSGDSPSEGTEVVLAGGGLTSVHLVGDLAGDAEALAQVEEAITSVEGIGGVYDKTAQAEMRMAGVYGDLVVEPEPGWAMFTGDQPYTRGRHGTSQELELAFLLSGAGIRPGAAPHNPRLVDVAPTISHLLGVRPPSASEGRVLEESLLPPRR</sequence>
<dbReference type="PANTHER" id="PTHR10151:SF120">
    <property type="entry name" value="BIS(5'-ADENOSYL)-TRIPHOSPHATASE"/>
    <property type="match status" value="1"/>
</dbReference>
<dbReference type="InterPro" id="IPR006311">
    <property type="entry name" value="TAT_signal"/>
</dbReference>